<evidence type="ECO:0000256" key="2">
    <source>
        <dbReference type="ARBA" id="ARBA00022908"/>
    </source>
</evidence>
<dbReference type="GO" id="GO:0003677">
    <property type="term" value="F:DNA binding"/>
    <property type="evidence" value="ECO:0007669"/>
    <property type="project" value="UniProtKB-UniRule"/>
</dbReference>
<accession>Q46YQ6</accession>
<keyword evidence="2" id="KW-0229">DNA integration</keyword>
<dbReference type="GO" id="GO:0015074">
    <property type="term" value="P:DNA integration"/>
    <property type="evidence" value="ECO:0007669"/>
    <property type="project" value="UniProtKB-KW"/>
</dbReference>
<dbReference type="InterPro" id="IPR013762">
    <property type="entry name" value="Integrase-like_cat_sf"/>
</dbReference>
<evidence type="ECO:0000256" key="1">
    <source>
        <dbReference type="ARBA" id="ARBA00008857"/>
    </source>
</evidence>
<dbReference type="Gene3D" id="1.10.443.10">
    <property type="entry name" value="Intergrase catalytic core"/>
    <property type="match status" value="1"/>
</dbReference>
<dbReference type="InterPro" id="IPR044068">
    <property type="entry name" value="CB"/>
</dbReference>
<evidence type="ECO:0000313" key="8">
    <source>
        <dbReference type="EMBL" id="AAZ61727.1"/>
    </source>
</evidence>
<protein>
    <submittedName>
        <fullName evidence="8">Phage integrase</fullName>
    </submittedName>
</protein>
<dbReference type="Pfam" id="PF13356">
    <property type="entry name" value="Arm-DNA-bind_3"/>
    <property type="match status" value="1"/>
</dbReference>
<dbReference type="HOGENOM" id="CLU_027562_0_0_4"/>
<dbReference type="InterPro" id="IPR011010">
    <property type="entry name" value="DNA_brk_join_enz"/>
</dbReference>
<organism evidence="8">
    <name type="scientific">Cupriavidus pinatubonensis (strain JMP 134 / LMG 1197)</name>
    <name type="common">Cupriavidus necator (strain JMP 134)</name>
    <dbReference type="NCBI Taxonomy" id="264198"/>
    <lineage>
        <taxon>Bacteria</taxon>
        <taxon>Pseudomonadati</taxon>
        <taxon>Pseudomonadota</taxon>
        <taxon>Betaproteobacteria</taxon>
        <taxon>Burkholderiales</taxon>
        <taxon>Burkholderiaceae</taxon>
        <taxon>Cupriavidus</taxon>
    </lineage>
</organism>
<feature type="domain" description="Tyr recombinase" evidence="6">
    <location>
        <begin position="210"/>
        <end position="387"/>
    </location>
</feature>
<dbReference type="Gene3D" id="1.10.150.130">
    <property type="match status" value="1"/>
</dbReference>
<dbReference type="PANTHER" id="PTHR30629:SF2">
    <property type="entry name" value="PROPHAGE INTEGRASE INTS-RELATED"/>
    <property type="match status" value="1"/>
</dbReference>
<gene>
    <name evidence="8" type="ordered locus">Reut_A2365</name>
</gene>
<dbReference type="eggNOG" id="COG0582">
    <property type="taxonomic scope" value="Bacteria"/>
</dbReference>
<dbReference type="CDD" id="cd00801">
    <property type="entry name" value="INT_P4_C"/>
    <property type="match status" value="1"/>
</dbReference>
<name>Q46YQ6_CUPPJ</name>
<dbReference type="InterPro" id="IPR025166">
    <property type="entry name" value="Integrase_DNA_bind_dom"/>
</dbReference>
<dbReference type="InterPro" id="IPR050808">
    <property type="entry name" value="Phage_Integrase"/>
</dbReference>
<dbReference type="KEGG" id="reu:Reut_A2365"/>
<comment type="similarity">
    <text evidence="1">Belongs to the 'phage' integrase family.</text>
</comment>
<reference evidence="8" key="1">
    <citation type="submission" date="2005-08" db="EMBL/GenBank/DDBJ databases">
        <title>Complete sequence of Chromosome1 of Ralstonia eutropha JMP134.</title>
        <authorList>
            <person name="Copeland A."/>
            <person name="Lucas S."/>
            <person name="Lapidus A."/>
            <person name="Barry K."/>
            <person name="Detter J.C."/>
            <person name="Glavina T."/>
            <person name="Hammon N."/>
            <person name="Israni S."/>
            <person name="Pitluck S."/>
            <person name="Goltsman E."/>
            <person name="Martinez M."/>
            <person name="Schmutz J."/>
            <person name="Larimer F."/>
            <person name="Land M."/>
            <person name="Lykidis A."/>
            <person name="Richardson P."/>
        </authorList>
    </citation>
    <scope>NUCLEOTIDE SEQUENCE</scope>
    <source>
        <strain evidence="8">JMP134</strain>
    </source>
</reference>
<dbReference type="InterPro" id="IPR038488">
    <property type="entry name" value="Integrase_DNA-bd_sf"/>
</dbReference>
<dbReference type="InterPro" id="IPR010998">
    <property type="entry name" value="Integrase_recombinase_N"/>
</dbReference>
<dbReference type="SUPFAM" id="SSF56349">
    <property type="entry name" value="DNA breaking-rejoining enzymes"/>
    <property type="match status" value="1"/>
</dbReference>
<dbReference type="PROSITE" id="PS51898">
    <property type="entry name" value="TYR_RECOMBINASE"/>
    <property type="match status" value="1"/>
</dbReference>
<dbReference type="AlphaFoldDB" id="Q46YQ6"/>
<dbReference type="EMBL" id="CP000090">
    <property type="protein sequence ID" value="AAZ61727.1"/>
    <property type="molecule type" value="Genomic_DNA"/>
</dbReference>
<dbReference type="InterPro" id="IPR002104">
    <property type="entry name" value="Integrase_catalytic"/>
</dbReference>
<keyword evidence="4" id="KW-0233">DNA recombination</keyword>
<keyword evidence="3 5" id="KW-0238">DNA-binding</keyword>
<dbReference type="GO" id="GO:0006310">
    <property type="term" value="P:DNA recombination"/>
    <property type="evidence" value="ECO:0007669"/>
    <property type="project" value="UniProtKB-KW"/>
</dbReference>
<dbReference type="PROSITE" id="PS51900">
    <property type="entry name" value="CB"/>
    <property type="match status" value="1"/>
</dbReference>
<dbReference type="Gene3D" id="3.30.160.390">
    <property type="entry name" value="Integrase, DNA-binding domain"/>
    <property type="match status" value="1"/>
</dbReference>
<dbReference type="OrthoDB" id="9775880at2"/>
<feature type="domain" description="Core-binding (CB)" evidence="7">
    <location>
        <begin position="104"/>
        <end position="185"/>
    </location>
</feature>
<proteinExistence type="inferred from homology"/>
<evidence type="ECO:0000259" key="6">
    <source>
        <dbReference type="PROSITE" id="PS51898"/>
    </source>
</evidence>
<evidence type="ECO:0000256" key="4">
    <source>
        <dbReference type="ARBA" id="ARBA00023172"/>
    </source>
</evidence>
<dbReference type="Pfam" id="PF00589">
    <property type="entry name" value="Phage_integrase"/>
    <property type="match status" value="1"/>
</dbReference>
<sequence length="404" mass="45650">MPRTVEPLTDTKIRNAKPRERSYKLFDGGGLYLEVMTDGRKLWRFKYVRPSGSESRLGFGVYPAVSLAQARTQRETARGIVADGRDPGAVKQEERRAARIAAGNSFEAVARDWHNTQKSSWNDVYAGKVLASLENDVFPVLGSTPIADIKAPAILDLLRKVEARGVRDTTKRILQRMRAVFQYGIIYGLCDRNPAADIDSAAALKSESVQHQARVSPLELPQLLRDIDAYEGDAVTRLALQFMTLTFVRTTEMIQARWVEIDEAKAEWRIPADRMKMRDPHVVPLSTQALAVLAELRAINGHRDLVFYSPRGKSGHISNNTMLYALYRMGYHSRMTGHGFRGLASTALNELGFRPDVIERQLAHVERNKVRAAYNHAQYLPERRQMMQSWADHVHALRMPAVTE</sequence>
<dbReference type="STRING" id="264198.Reut_A2365"/>
<dbReference type="Pfam" id="PF22022">
    <property type="entry name" value="Phage_int_M"/>
    <property type="match status" value="1"/>
</dbReference>
<dbReference type="InterPro" id="IPR053876">
    <property type="entry name" value="Phage_int_M"/>
</dbReference>
<evidence type="ECO:0000256" key="5">
    <source>
        <dbReference type="PROSITE-ProRule" id="PRU01248"/>
    </source>
</evidence>
<dbReference type="PANTHER" id="PTHR30629">
    <property type="entry name" value="PROPHAGE INTEGRASE"/>
    <property type="match status" value="1"/>
</dbReference>
<evidence type="ECO:0000256" key="3">
    <source>
        <dbReference type="ARBA" id="ARBA00023125"/>
    </source>
</evidence>
<evidence type="ECO:0000259" key="7">
    <source>
        <dbReference type="PROSITE" id="PS51900"/>
    </source>
</evidence>